<evidence type="ECO:0000256" key="2">
    <source>
        <dbReference type="ARBA" id="ARBA00008814"/>
    </source>
</evidence>
<evidence type="ECO:0000313" key="9">
    <source>
        <dbReference type="Proteomes" id="UP000287605"/>
    </source>
</evidence>
<evidence type="ECO:0000313" key="8">
    <source>
        <dbReference type="EMBL" id="RSU15622.1"/>
    </source>
</evidence>
<feature type="coiled-coil region" evidence="5">
    <location>
        <begin position="174"/>
        <end position="201"/>
    </location>
</feature>
<comment type="caution">
    <text evidence="8">The sequence shown here is derived from an EMBL/GenBank/DDBJ whole genome shotgun (WGS) entry which is preliminary data.</text>
</comment>
<feature type="region of interest" description="Disordered" evidence="6">
    <location>
        <begin position="25"/>
        <end position="48"/>
    </location>
</feature>
<feature type="compositionally biased region" description="Basic and acidic residues" evidence="6">
    <location>
        <begin position="31"/>
        <end position="45"/>
    </location>
</feature>
<evidence type="ECO:0000256" key="1">
    <source>
        <dbReference type="ARBA" id="ARBA00004196"/>
    </source>
</evidence>
<evidence type="ECO:0000256" key="6">
    <source>
        <dbReference type="SAM" id="MobiDB-lite"/>
    </source>
</evidence>
<evidence type="ECO:0000256" key="5">
    <source>
        <dbReference type="SAM" id="Coils"/>
    </source>
</evidence>
<comment type="subcellular location">
    <subcellularLocation>
        <location evidence="1">Cell envelope</location>
    </subcellularLocation>
</comment>
<dbReference type="Gene3D" id="3.40.50.1980">
    <property type="entry name" value="Nitrogenase molybdenum iron protein domain"/>
    <property type="match status" value="2"/>
</dbReference>
<dbReference type="InterPro" id="IPR051313">
    <property type="entry name" value="Bact_iron-sidero_bind"/>
</dbReference>
<dbReference type="GO" id="GO:1901678">
    <property type="term" value="P:iron coordination entity transport"/>
    <property type="evidence" value="ECO:0007669"/>
    <property type="project" value="UniProtKB-ARBA"/>
</dbReference>
<dbReference type="Pfam" id="PF01497">
    <property type="entry name" value="Peripla_BP_2"/>
    <property type="match status" value="1"/>
</dbReference>
<dbReference type="InterPro" id="IPR033870">
    <property type="entry name" value="FatB"/>
</dbReference>
<proteinExistence type="inferred from homology"/>
<gene>
    <name evidence="8" type="ORF">CBF29_00675</name>
</gene>
<dbReference type="EMBL" id="NGKA01000001">
    <property type="protein sequence ID" value="RSU15622.1"/>
    <property type="molecule type" value="Genomic_DNA"/>
</dbReference>
<dbReference type="PROSITE" id="PS51257">
    <property type="entry name" value="PROKAR_LIPOPROTEIN"/>
    <property type="match status" value="1"/>
</dbReference>
<organism evidence="8 9">
    <name type="scientific">Vagococcus elongatus</name>
    <dbReference type="NCBI Taxonomy" id="180344"/>
    <lineage>
        <taxon>Bacteria</taxon>
        <taxon>Bacillati</taxon>
        <taxon>Bacillota</taxon>
        <taxon>Bacilli</taxon>
        <taxon>Lactobacillales</taxon>
        <taxon>Enterococcaceae</taxon>
        <taxon>Vagococcus</taxon>
    </lineage>
</organism>
<dbReference type="CDD" id="cd01140">
    <property type="entry name" value="FatB"/>
    <property type="match status" value="1"/>
</dbReference>
<dbReference type="GO" id="GO:0030288">
    <property type="term" value="C:outer membrane-bounded periplasmic space"/>
    <property type="evidence" value="ECO:0007669"/>
    <property type="project" value="TreeGrafter"/>
</dbReference>
<name>A0A430B5N8_9ENTE</name>
<dbReference type="InterPro" id="IPR002491">
    <property type="entry name" value="ABC_transptr_periplasmic_BD"/>
</dbReference>
<dbReference type="SUPFAM" id="SSF53807">
    <property type="entry name" value="Helical backbone' metal receptor"/>
    <property type="match status" value="1"/>
</dbReference>
<comment type="similarity">
    <text evidence="2">Belongs to the bacterial solute-binding protein 8 family.</text>
</comment>
<feature type="domain" description="Fe/B12 periplasmic-binding" evidence="7">
    <location>
        <begin position="66"/>
        <end position="324"/>
    </location>
</feature>
<keyword evidence="9" id="KW-1185">Reference proteome</keyword>
<keyword evidence="5" id="KW-0175">Coiled coil</keyword>
<evidence type="ECO:0000256" key="4">
    <source>
        <dbReference type="ARBA" id="ARBA00022729"/>
    </source>
</evidence>
<accession>A0A430B5N8</accession>
<reference evidence="8 9" key="1">
    <citation type="submission" date="2017-05" db="EMBL/GenBank/DDBJ databases">
        <title>Vagococcus spp. assemblies.</title>
        <authorList>
            <person name="Gulvik C.A."/>
        </authorList>
    </citation>
    <scope>NUCLEOTIDE SEQUENCE [LARGE SCALE GENOMIC DNA]</scope>
    <source>
        <strain evidence="8 9">CCUG 51432</strain>
    </source>
</reference>
<evidence type="ECO:0000256" key="3">
    <source>
        <dbReference type="ARBA" id="ARBA00022448"/>
    </source>
</evidence>
<keyword evidence="3" id="KW-0813">Transport</keyword>
<evidence type="ECO:0000259" key="7">
    <source>
        <dbReference type="PROSITE" id="PS50983"/>
    </source>
</evidence>
<keyword evidence="4" id="KW-0732">Signal</keyword>
<sequence>MKKSLKILGTLFFTVMIFSGCSKSFSSGTEKSSDTHIADSEKSENKTITITDSENEDVEVPVNPKKVIVFDIGALDTIDSLGKETDVIAVPTESLPKYLNKYADLESAGGIKEPDIEKINQMQPDLIIISGRQQEFKAELANIAPTLYLSVDYTDTWESTKQNIQTLAMIFSEDKKADTEIAGLETKIEEVKQKAEDSQLKALATLVNEGQLSVYGSGSRFGIIHDTFGFEPADSEIEASTHGQSASYEYILEKNPDIIFVIDRTKAIGGDASNNDVANNELAAQTNAGKNNKIISLAADVWYLSGGGIQSTSLMLEDVANVFK</sequence>
<protein>
    <submittedName>
        <fullName evidence="8">Iron ABC transporter substrate-binding protein</fullName>
    </submittedName>
</protein>
<dbReference type="AlphaFoldDB" id="A0A430B5N8"/>
<dbReference type="PANTHER" id="PTHR30532">
    <property type="entry name" value="IRON III DICITRATE-BINDING PERIPLASMIC PROTEIN"/>
    <property type="match status" value="1"/>
</dbReference>
<dbReference type="Proteomes" id="UP000287605">
    <property type="component" value="Unassembled WGS sequence"/>
</dbReference>
<dbReference type="OrthoDB" id="63946at2"/>
<dbReference type="RefSeq" id="WP_126806212.1">
    <property type="nucleotide sequence ID" value="NZ_NGKA01000001.1"/>
</dbReference>
<dbReference type="PROSITE" id="PS50983">
    <property type="entry name" value="FE_B12_PBP"/>
    <property type="match status" value="1"/>
</dbReference>
<dbReference type="PANTHER" id="PTHR30532:SF28">
    <property type="entry name" value="PETROBACTIN-BINDING PROTEIN YCLQ"/>
    <property type="match status" value="1"/>
</dbReference>